<feature type="transmembrane region" description="Helical" evidence="1">
    <location>
        <begin position="88"/>
        <end position="108"/>
    </location>
</feature>
<dbReference type="Ensembl" id="ENSHHUT00000014380.1">
    <property type="protein sequence ID" value="ENSHHUP00000013918.1"/>
    <property type="gene ID" value="ENSHHUG00000008595.1"/>
</dbReference>
<dbReference type="InterPro" id="IPR013783">
    <property type="entry name" value="Ig-like_fold"/>
</dbReference>
<evidence type="ECO:0000313" key="2">
    <source>
        <dbReference type="Ensembl" id="ENSHHUP00000013918.1"/>
    </source>
</evidence>
<dbReference type="SUPFAM" id="SSF48726">
    <property type="entry name" value="Immunoglobulin"/>
    <property type="match status" value="1"/>
</dbReference>
<reference evidence="3" key="1">
    <citation type="submission" date="2018-06" db="EMBL/GenBank/DDBJ databases">
        <title>Genome assembly of Danube salmon.</title>
        <authorList>
            <person name="Macqueen D.J."/>
            <person name="Gundappa M.K."/>
        </authorList>
    </citation>
    <scope>NUCLEOTIDE SEQUENCE [LARGE SCALE GENOMIC DNA]</scope>
</reference>
<evidence type="ECO:0008006" key="4">
    <source>
        <dbReference type="Google" id="ProtNLM"/>
    </source>
</evidence>
<dbReference type="Proteomes" id="UP000314982">
    <property type="component" value="Unassembled WGS sequence"/>
</dbReference>
<dbReference type="STRING" id="62062.ENSHHUP00000013918"/>
<dbReference type="InterPro" id="IPR036179">
    <property type="entry name" value="Ig-like_dom_sf"/>
</dbReference>
<dbReference type="AlphaFoldDB" id="A0A4W5K9L8"/>
<dbReference type="Gene3D" id="2.60.40.10">
    <property type="entry name" value="Immunoglobulins"/>
    <property type="match status" value="1"/>
</dbReference>
<sequence length="124" mass="13862">MVSSPKYVLSEQGPTFTLTIVNITKQDEGLYFCRSENPLMVRELEIYLTVKATSQYTGAIIGIFLAILIVGSGIVVAKTIYSNRDRICLGKTFFPCIIMSLLLIGLQFCNCPCHIRLSAFVIFR</sequence>
<keyword evidence="3" id="KW-1185">Reference proteome</keyword>
<organism evidence="2 3">
    <name type="scientific">Hucho hucho</name>
    <name type="common">huchen</name>
    <dbReference type="NCBI Taxonomy" id="62062"/>
    <lineage>
        <taxon>Eukaryota</taxon>
        <taxon>Metazoa</taxon>
        <taxon>Chordata</taxon>
        <taxon>Craniata</taxon>
        <taxon>Vertebrata</taxon>
        <taxon>Euteleostomi</taxon>
        <taxon>Actinopterygii</taxon>
        <taxon>Neopterygii</taxon>
        <taxon>Teleostei</taxon>
        <taxon>Protacanthopterygii</taxon>
        <taxon>Salmoniformes</taxon>
        <taxon>Salmonidae</taxon>
        <taxon>Salmoninae</taxon>
        <taxon>Hucho</taxon>
    </lineage>
</organism>
<keyword evidence="1" id="KW-0472">Membrane</keyword>
<dbReference type="CDD" id="cd00096">
    <property type="entry name" value="Ig"/>
    <property type="match status" value="1"/>
</dbReference>
<proteinExistence type="predicted"/>
<name>A0A4W5K9L8_9TELE</name>
<protein>
    <recommendedName>
        <fullName evidence="4">Immunoglobulin V-set domain-containing protein</fullName>
    </recommendedName>
</protein>
<keyword evidence="1" id="KW-0812">Transmembrane</keyword>
<reference evidence="2" key="3">
    <citation type="submission" date="2025-09" db="UniProtKB">
        <authorList>
            <consortium name="Ensembl"/>
        </authorList>
    </citation>
    <scope>IDENTIFICATION</scope>
</reference>
<feature type="transmembrane region" description="Helical" evidence="1">
    <location>
        <begin position="56"/>
        <end position="76"/>
    </location>
</feature>
<keyword evidence="1" id="KW-1133">Transmembrane helix</keyword>
<dbReference type="GeneTree" id="ENSGT00940000169299"/>
<evidence type="ECO:0000313" key="3">
    <source>
        <dbReference type="Proteomes" id="UP000314982"/>
    </source>
</evidence>
<accession>A0A4W5K9L8</accession>
<evidence type="ECO:0000256" key="1">
    <source>
        <dbReference type="SAM" id="Phobius"/>
    </source>
</evidence>
<reference evidence="2" key="2">
    <citation type="submission" date="2025-08" db="UniProtKB">
        <authorList>
            <consortium name="Ensembl"/>
        </authorList>
    </citation>
    <scope>IDENTIFICATION</scope>
</reference>